<evidence type="ECO:0000259" key="9">
    <source>
        <dbReference type="Pfam" id="PF00482"/>
    </source>
</evidence>
<evidence type="ECO:0000256" key="4">
    <source>
        <dbReference type="ARBA" id="ARBA00022519"/>
    </source>
</evidence>
<evidence type="ECO:0000256" key="1">
    <source>
        <dbReference type="ARBA" id="ARBA00004429"/>
    </source>
</evidence>
<dbReference type="GO" id="GO:0005886">
    <property type="term" value="C:plasma membrane"/>
    <property type="evidence" value="ECO:0007669"/>
    <property type="project" value="UniProtKB-SubCell"/>
</dbReference>
<dbReference type="InterPro" id="IPR003004">
    <property type="entry name" value="GspF/PilC"/>
</dbReference>
<dbReference type="Proteomes" id="UP000177838">
    <property type="component" value="Unassembled WGS sequence"/>
</dbReference>
<accession>A0A1G2QHC4</accession>
<protein>
    <recommendedName>
        <fullName evidence="9">Type II secretion system protein GspF domain-containing protein</fullName>
    </recommendedName>
</protein>
<evidence type="ECO:0000256" key="2">
    <source>
        <dbReference type="ARBA" id="ARBA00005745"/>
    </source>
</evidence>
<comment type="subcellular location">
    <subcellularLocation>
        <location evidence="1">Cell inner membrane</location>
        <topology evidence="1">Multi-pass membrane protein</topology>
    </subcellularLocation>
</comment>
<dbReference type="PANTHER" id="PTHR30012">
    <property type="entry name" value="GENERAL SECRETION PATHWAY PROTEIN"/>
    <property type="match status" value="1"/>
</dbReference>
<dbReference type="PANTHER" id="PTHR30012:SF0">
    <property type="entry name" value="TYPE II SECRETION SYSTEM PROTEIN F-RELATED"/>
    <property type="match status" value="1"/>
</dbReference>
<keyword evidence="4" id="KW-0997">Cell inner membrane</keyword>
<feature type="transmembrane region" description="Helical" evidence="8">
    <location>
        <begin position="377"/>
        <end position="396"/>
    </location>
</feature>
<evidence type="ECO:0000256" key="5">
    <source>
        <dbReference type="ARBA" id="ARBA00022692"/>
    </source>
</evidence>
<dbReference type="Pfam" id="PF00482">
    <property type="entry name" value="T2SSF"/>
    <property type="match status" value="2"/>
</dbReference>
<name>A0A1G2QHC4_9BACT</name>
<evidence type="ECO:0000256" key="7">
    <source>
        <dbReference type="ARBA" id="ARBA00023136"/>
    </source>
</evidence>
<keyword evidence="7 8" id="KW-0472">Membrane</keyword>
<feature type="domain" description="Type II secretion system protein GspF" evidence="9">
    <location>
        <begin position="273"/>
        <end position="394"/>
    </location>
</feature>
<dbReference type="Gene3D" id="1.20.81.30">
    <property type="entry name" value="Type II secretion system (T2SS), domain F"/>
    <property type="match status" value="2"/>
</dbReference>
<dbReference type="PRINTS" id="PR00812">
    <property type="entry name" value="BCTERIALGSPF"/>
</dbReference>
<feature type="domain" description="Type II secretion system protein GspF" evidence="9">
    <location>
        <begin position="70"/>
        <end position="192"/>
    </location>
</feature>
<keyword evidence="5 8" id="KW-0812">Transmembrane</keyword>
<feature type="transmembrane region" description="Helical" evidence="8">
    <location>
        <begin position="168"/>
        <end position="191"/>
    </location>
</feature>
<dbReference type="InterPro" id="IPR042094">
    <property type="entry name" value="T2SS_GspF_sf"/>
</dbReference>
<dbReference type="InterPro" id="IPR018076">
    <property type="entry name" value="T2SS_GspF_dom"/>
</dbReference>
<gene>
    <name evidence="10" type="ORF">A2589_03190</name>
</gene>
<proteinExistence type="inferred from homology"/>
<evidence type="ECO:0000256" key="8">
    <source>
        <dbReference type="SAM" id="Phobius"/>
    </source>
</evidence>
<dbReference type="AlphaFoldDB" id="A0A1G2QHC4"/>
<evidence type="ECO:0000256" key="6">
    <source>
        <dbReference type="ARBA" id="ARBA00022989"/>
    </source>
</evidence>
<keyword evidence="3" id="KW-1003">Cell membrane</keyword>
<dbReference type="EMBL" id="MHTK01000005">
    <property type="protein sequence ID" value="OHA59818.1"/>
    <property type="molecule type" value="Genomic_DNA"/>
</dbReference>
<evidence type="ECO:0000313" key="11">
    <source>
        <dbReference type="Proteomes" id="UP000177838"/>
    </source>
</evidence>
<reference evidence="10 11" key="1">
    <citation type="journal article" date="2016" name="Nat. Commun.">
        <title>Thousands of microbial genomes shed light on interconnected biogeochemical processes in an aquifer system.</title>
        <authorList>
            <person name="Anantharaman K."/>
            <person name="Brown C.T."/>
            <person name="Hug L.A."/>
            <person name="Sharon I."/>
            <person name="Castelle C.J."/>
            <person name="Probst A.J."/>
            <person name="Thomas B.C."/>
            <person name="Singh A."/>
            <person name="Wilkins M.J."/>
            <person name="Karaoz U."/>
            <person name="Brodie E.L."/>
            <person name="Williams K.H."/>
            <person name="Hubbard S.S."/>
            <person name="Banfield J.F."/>
        </authorList>
    </citation>
    <scope>NUCLEOTIDE SEQUENCE [LARGE SCALE GENOMIC DNA]</scope>
</reference>
<feature type="transmembrane region" description="Helical" evidence="8">
    <location>
        <begin position="222"/>
        <end position="242"/>
    </location>
</feature>
<comment type="caution">
    <text evidence="10">The sequence shown here is derived from an EMBL/GenBank/DDBJ whole genome shotgun (WGS) entry which is preliminary data.</text>
</comment>
<dbReference type="FunFam" id="1.20.81.30:FF:000001">
    <property type="entry name" value="Type II secretion system protein F"/>
    <property type="match status" value="1"/>
</dbReference>
<comment type="similarity">
    <text evidence="2">Belongs to the GSP F family.</text>
</comment>
<evidence type="ECO:0000256" key="3">
    <source>
        <dbReference type="ARBA" id="ARBA00022475"/>
    </source>
</evidence>
<evidence type="ECO:0000313" key="10">
    <source>
        <dbReference type="EMBL" id="OHA59818.1"/>
    </source>
</evidence>
<keyword evidence="6 8" id="KW-1133">Transmembrane helix</keyword>
<sequence>MLFNYEATNKIGQVQDGSIEASNLDTAIVALQRRGLVVISIEEERPPGLFGGRFNLAFSRVRSSDVVILSRQIATLFEAKVSVMSTFRLIASESPNAILQKKLTQVTDDIKTGVPISAALARHPDVFSDFYVSMVRSGEESGKLSETFTYLADYLDRSYALVSKARNALIYPAFVILSFIVVMMLMMVYVIPQLSEILAETGQELPIYTKIVVGSSQFMADYILLMLAFLVVVAAFLVKYLPTTAGQMALSRFKLAIPYVGSLYRKLYLSRIADNLNTLITSGVSMVRSLEITSEVVGNEVYREILEETANLVKSGNAVSAVLSRYEEVPSIMVQMIKVGEESGKLTFVLGTLSKFYQREVDNEVDTLVGLIEPAMIVLLGLAVGILLTSVLVPIYDVAAGF</sequence>
<organism evidence="10 11">
    <name type="scientific">Candidatus Vogelbacteria bacterium RIFOXYD1_FULL_46_19</name>
    <dbReference type="NCBI Taxonomy" id="1802439"/>
    <lineage>
        <taxon>Bacteria</taxon>
        <taxon>Candidatus Vogeliibacteriota</taxon>
    </lineage>
</organism>
<dbReference type="STRING" id="1802439.A2589_03190"/>